<evidence type="ECO:0008006" key="4">
    <source>
        <dbReference type="Google" id="ProtNLM"/>
    </source>
</evidence>
<evidence type="ECO:0000313" key="3">
    <source>
        <dbReference type="Proteomes" id="UP001054252"/>
    </source>
</evidence>
<dbReference type="EMBL" id="BPVZ01000072">
    <property type="protein sequence ID" value="GKV26488.1"/>
    <property type="molecule type" value="Genomic_DNA"/>
</dbReference>
<dbReference type="PANTHER" id="PTHR36364">
    <property type="entry name" value="OS03G0203000 PROTEIN"/>
    <property type="match status" value="1"/>
</dbReference>
<feature type="compositionally biased region" description="Basic and acidic residues" evidence="1">
    <location>
        <begin position="1"/>
        <end position="52"/>
    </location>
</feature>
<proteinExistence type="predicted"/>
<evidence type="ECO:0000313" key="2">
    <source>
        <dbReference type="EMBL" id="GKV26488.1"/>
    </source>
</evidence>
<feature type="region of interest" description="Disordered" evidence="1">
    <location>
        <begin position="1"/>
        <end position="304"/>
    </location>
</feature>
<dbReference type="Proteomes" id="UP001054252">
    <property type="component" value="Unassembled WGS sequence"/>
</dbReference>
<accession>A0AAV5KPM0</accession>
<name>A0AAV5KPM0_9ROSI</name>
<protein>
    <recommendedName>
        <fullName evidence="4">Btz domain-containing protein</fullName>
    </recommendedName>
</protein>
<reference evidence="2 3" key="1">
    <citation type="journal article" date="2021" name="Commun. Biol.">
        <title>The genome of Shorea leprosula (Dipterocarpaceae) highlights the ecological relevance of drought in aseasonal tropical rainforests.</title>
        <authorList>
            <person name="Ng K.K.S."/>
            <person name="Kobayashi M.J."/>
            <person name="Fawcett J.A."/>
            <person name="Hatakeyama M."/>
            <person name="Paape T."/>
            <person name="Ng C.H."/>
            <person name="Ang C.C."/>
            <person name="Tnah L.H."/>
            <person name="Lee C.T."/>
            <person name="Nishiyama T."/>
            <person name="Sese J."/>
            <person name="O'Brien M.J."/>
            <person name="Copetti D."/>
            <person name="Mohd Noor M.I."/>
            <person name="Ong R.C."/>
            <person name="Putra M."/>
            <person name="Sireger I.Z."/>
            <person name="Indrioko S."/>
            <person name="Kosugi Y."/>
            <person name="Izuno A."/>
            <person name="Isagi Y."/>
            <person name="Lee S.L."/>
            <person name="Shimizu K.K."/>
        </authorList>
    </citation>
    <scope>NUCLEOTIDE SEQUENCE [LARGE SCALE GENOMIC DNA]</scope>
    <source>
        <strain evidence="2">214</strain>
    </source>
</reference>
<keyword evidence="3" id="KW-1185">Reference proteome</keyword>
<sequence length="331" mass="38082">MSRRERRDSDSRRHYYRFDREPSPKRSRRDGKPEAERLPSDNNVGEHADREQKHRRRLQDALPLEASEAPDSKVENGAVVRQTERKHDASHGEEKRSSDPTEVPKSRSYFQHDERGNAAHVGRSFGRRAAPERGWWRDSRDQHDERVAKRYDKRQRDEKPEGKSDDNGNCHHDRFFEMEAKPPLPPPPAAKKRPAFSEKKLPGNSESADKTAKESEKASHVDQMASLSERREDRDHKPRHSGRHERPSAGDWVPSRGEAHRGGFSSRERHGEGGGGGSFRERDKFSGRQGYHSSSTGAEKWKHDLFDEADKSPLRKNEEDQIAKLEALLDS</sequence>
<feature type="compositionally biased region" description="Basic and acidic residues" evidence="1">
    <location>
        <begin position="129"/>
        <end position="180"/>
    </location>
</feature>
<dbReference type="PANTHER" id="PTHR36364:SF1">
    <property type="entry name" value="OS03G0203000 PROTEIN"/>
    <property type="match status" value="1"/>
</dbReference>
<evidence type="ECO:0000256" key="1">
    <source>
        <dbReference type="SAM" id="MobiDB-lite"/>
    </source>
</evidence>
<gene>
    <name evidence="2" type="ORF">SLEP1_g35778</name>
</gene>
<feature type="compositionally biased region" description="Basic and acidic residues" evidence="1">
    <location>
        <begin position="257"/>
        <end position="272"/>
    </location>
</feature>
<feature type="compositionally biased region" description="Basic and acidic residues" evidence="1">
    <location>
        <begin position="195"/>
        <end position="220"/>
    </location>
</feature>
<dbReference type="AlphaFoldDB" id="A0AAV5KPM0"/>
<comment type="caution">
    <text evidence="2">The sequence shown here is derived from an EMBL/GenBank/DDBJ whole genome shotgun (WGS) entry which is preliminary data.</text>
</comment>
<feature type="compositionally biased region" description="Basic and acidic residues" evidence="1">
    <location>
        <begin position="82"/>
        <end position="117"/>
    </location>
</feature>
<organism evidence="2 3">
    <name type="scientific">Rubroshorea leprosula</name>
    <dbReference type="NCBI Taxonomy" id="152421"/>
    <lineage>
        <taxon>Eukaryota</taxon>
        <taxon>Viridiplantae</taxon>
        <taxon>Streptophyta</taxon>
        <taxon>Embryophyta</taxon>
        <taxon>Tracheophyta</taxon>
        <taxon>Spermatophyta</taxon>
        <taxon>Magnoliopsida</taxon>
        <taxon>eudicotyledons</taxon>
        <taxon>Gunneridae</taxon>
        <taxon>Pentapetalae</taxon>
        <taxon>rosids</taxon>
        <taxon>malvids</taxon>
        <taxon>Malvales</taxon>
        <taxon>Dipterocarpaceae</taxon>
        <taxon>Rubroshorea</taxon>
    </lineage>
</organism>